<evidence type="ECO:0000313" key="9">
    <source>
        <dbReference type="EMBL" id="KAF8747790.1"/>
    </source>
</evidence>
<feature type="signal peptide" evidence="7">
    <location>
        <begin position="1"/>
        <end position="25"/>
    </location>
</feature>
<dbReference type="Gene3D" id="2.60.120.330">
    <property type="entry name" value="B-lactam Antibiotic, Isopenicillin N Synthase, Chain"/>
    <property type="match status" value="1"/>
</dbReference>
<dbReference type="Proteomes" id="UP000636709">
    <property type="component" value="Unassembled WGS sequence"/>
</dbReference>
<keyword evidence="3 5" id="KW-0560">Oxidoreductase</keyword>
<dbReference type="Pfam" id="PF14226">
    <property type="entry name" value="DIOX_N"/>
    <property type="match status" value="1"/>
</dbReference>
<reference evidence="9" key="1">
    <citation type="submission" date="2020-07" db="EMBL/GenBank/DDBJ databases">
        <title>Genome sequence and genetic diversity analysis of an under-domesticated orphan crop, white fonio (Digitaria exilis).</title>
        <authorList>
            <person name="Bennetzen J.L."/>
            <person name="Chen S."/>
            <person name="Ma X."/>
            <person name="Wang X."/>
            <person name="Yssel A.E.J."/>
            <person name="Chaluvadi S.R."/>
            <person name="Johnson M."/>
            <person name="Gangashetty P."/>
            <person name="Hamidou F."/>
            <person name="Sanogo M.D."/>
            <person name="Zwaenepoel A."/>
            <person name="Wallace J."/>
            <person name="Van De Peer Y."/>
            <person name="Van Deynze A."/>
        </authorList>
    </citation>
    <scope>NUCLEOTIDE SEQUENCE</scope>
    <source>
        <tissue evidence="9">Leaves</tissue>
    </source>
</reference>
<evidence type="ECO:0000256" key="5">
    <source>
        <dbReference type="RuleBase" id="RU003682"/>
    </source>
</evidence>
<dbReference type="PANTHER" id="PTHR47991">
    <property type="entry name" value="OXOGLUTARATE/IRON-DEPENDENT DIOXYGENASE"/>
    <property type="match status" value="1"/>
</dbReference>
<organism evidence="9 10">
    <name type="scientific">Digitaria exilis</name>
    <dbReference type="NCBI Taxonomy" id="1010633"/>
    <lineage>
        <taxon>Eukaryota</taxon>
        <taxon>Viridiplantae</taxon>
        <taxon>Streptophyta</taxon>
        <taxon>Embryophyta</taxon>
        <taxon>Tracheophyta</taxon>
        <taxon>Spermatophyta</taxon>
        <taxon>Magnoliopsida</taxon>
        <taxon>Liliopsida</taxon>
        <taxon>Poales</taxon>
        <taxon>Poaceae</taxon>
        <taxon>PACMAD clade</taxon>
        <taxon>Panicoideae</taxon>
        <taxon>Panicodae</taxon>
        <taxon>Paniceae</taxon>
        <taxon>Anthephorinae</taxon>
        <taxon>Digitaria</taxon>
    </lineage>
</organism>
<dbReference type="PROSITE" id="PS51471">
    <property type="entry name" value="FE2OG_OXY"/>
    <property type="match status" value="1"/>
</dbReference>
<dbReference type="InterPro" id="IPR050295">
    <property type="entry name" value="Plant_2OG-oxidoreductases"/>
</dbReference>
<feature type="chain" id="PRO_5032281441" description="Fe2OG dioxygenase domain-containing protein" evidence="7">
    <location>
        <begin position="26"/>
        <end position="380"/>
    </location>
</feature>
<evidence type="ECO:0000256" key="2">
    <source>
        <dbReference type="ARBA" id="ARBA00022723"/>
    </source>
</evidence>
<keyword evidence="2 5" id="KW-0479">Metal-binding</keyword>
<keyword evidence="7" id="KW-0732">Signal</keyword>
<dbReference type="InterPro" id="IPR027443">
    <property type="entry name" value="IPNS-like_sf"/>
</dbReference>
<accession>A0A835KL93</accession>
<dbReference type="AlphaFoldDB" id="A0A835KL93"/>
<evidence type="ECO:0000256" key="7">
    <source>
        <dbReference type="SAM" id="SignalP"/>
    </source>
</evidence>
<gene>
    <name evidence="9" type="ORF">HU200_013200</name>
</gene>
<dbReference type="InterPro" id="IPR044861">
    <property type="entry name" value="IPNS-like_FE2OG_OXY"/>
</dbReference>
<name>A0A835KL93_9POAL</name>
<evidence type="ECO:0000259" key="8">
    <source>
        <dbReference type="PROSITE" id="PS51471"/>
    </source>
</evidence>
<dbReference type="InterPro" id="IPR026992">
    <property type="entry name" value="DIOX_N"/>
</dbReference>
<comment type="similarity">
    <text evidence="1 5">Belongs to the iron/ascorbate-dependent oxidoreductase family.</text>
</comment>
<dbReference type="GO" id="GO:0016491">
    <property type="term" value="F:oxidoreductase activity"/>
    <property type="evidence" value="ECO:0007669"/>
    <property type="project" value="UniProtKB-KW"/>
</dbReference>
<evidence type="ECO:0000313" key="10">
    <source>
        <dbReference type="Proteomes" id="UP000636709"/>
    </source>
</evidence>
<dbReference type="InterPro" id="IPR005123">
    <property type="entry name" value="Oxoglu/Fe-dep_dioxygenase_dom"/>
</dbReference>
<evidence type="ECO:0000256" key="3">
    <source>
        <dbReference type="ARBA" id="ARBA00023002"/>
    </source>
</evidence>
<comment type="caution">
    <text evidence="9">The sequence shown here is derived from an EMBL/GenBank/DDBJ whole genome shotgun (WGS) entry which is preliminary data.</text>
</comment>
<evidence type="ECO:0000256" key="1">
    <source>
        <dbReference type="ARBA" id="ARBA00008056"/>
    </source>
</evidence>
<dbReference type="FunFam" id="2.60.120.330:FF:000042">
    <property type="entry name" value="Flavanone 3-dioxygenase 3"/>
    <property type="match status" value="1"/>
</dbReference>
<protein>
    <recommendedName>
        <fullName evidence="8">Fe2OG dioxygenase domain-containing protein</fullName>
    </recommendedName>
</protein>
<feature type="domain" description="Fe2OG dioxygenase" evidence="8">
    <location>
        <begin position="213"/>
        <end position="322"/>
    </location>
</feature>
<dbReference type="SUPFAM" id="SSF51197">
    <property type="entry name" value="Clavaminate synthase-like"/>
    <property type="match status" value="1"/>
</dbReference>
<dbReference type="GO" id="GO:0046872">
    <property type="term" value="F:metal ion binding"/>
    <property type="evidence" value="ECO:0007669"/>
    <property type="project" value="UniProtKB-KW"/>
</dbReference>
<dbReference type="Pfam" id="PF03171">
    <property type="entry name" value="2OG-FeII_Oxy"/>
    <property type="match status" value="1"/>
</dbReference>
<feature type="region of interest" description="Disordered" evidence="6">
    <location>
        <begin position="33"/>
        <end position="59"/>
    </location>
</feature>
<keyword evidence="4 5" id="KW-0408">Iron</keyword>
<evidence type="ECO:0000256" key="6">
    <source>
        <dbReference type="SAM" id="MobiDB-lite"/>
    </source>
</evidence>
<dbReference type="OrthoDB" id="288590at2759"/>
<proteinExistence type="inferred from homology"/>
<dbReference type="EMBL" id="JACEFO010001135">
    <property type="protein sequence ID" value="KAF8747790.1"/>
    <property type="molecule type" value="Genomic_DNA"/>
</dbReference>
<sequence>MRRDWSRLIALPLQNHLLSLHCIMAETPLNHSTDPCTNGEHSGHPAVPSSPTAMGTRGGDDDIPTVDFDVLIHGAADQRTQAIRDLRRACEDWGFFMVINLGVPEELKEAMMETCKELFSLPEEDKAEYLEAGPMDPIRIGTGFLSVVDGVRYWRDYLKMFAHPELHCPAKPAKLRDVAAEYAAKTRDLLLSLAEAISESLGLDGGRISEALDLESCFQILVANHYPPYTGSDSRTGLGMPAHSDHGLLTLLFQNGIDGLQVEHNGQWLLAKPLPGAFFVIAGDQLEHVVQIVSNGRYKGVLHRAVVGGERARMSMVSMISPCLDTVVEPVPELVHDGQGLEFRGVRYRDYMEHQQSNKLNGKAALDIARVQIDIAGLRK</sequence>
<keyword evidence="10" id="KW-1185">Reference proteome</keyword>
<evidence type="ECO:0000256" key="4">
    <source>
        <dbReference type="ARBA" id="ARBA00023004"/>
    </source>
</evidence>